<proteinExistence type="predicted"/>
<evidence type="ECO:0000313" key="2">
    <source>
        <dbReference type="Proteomes" id="UP000658258"/>
    </source>
</evidence>
<protein>
    <submittedName>
        <fullName evidence="1">Uncharacterized protein</fullName>
    </submittedName>
</protein>
<organism evidence="1 2">
    <name type="scientific">Roseivirga thermotolerans</name>
    <dbReference type="NCBI Taxonomy" id="1758176"/>
    <lineage>
        <taxon>Bacteria</taxon>
        <taxon>Pseudomonadati</taxon>
        <taxon>Bacteroidota</taxon>
        <taxon>Cytophagia</taxon>
        <taxon>Cytophagales</taxon>
        <taxon>Roseivirgaceae</taxon>
        <taxon>Roseivirga</taxon>
    </lineage>
</organism>
<gene>
    <name evidence="1" type="ORF">GCM10011340_27480</name>
</gene>
<dbReference type="Proteomes" id="UP000658258">
    <property type="component" value="Unassembled WGS sequence"/>
</dbReference>
<keyword evidence="2" id="KW-1185">Reference proteome</keyword>
<accession>A0ABQ3I780</accession>
<name>A0ABQ3I780_9BACT</name>
<reference evidence="2" key="1">
    <citation type="journal article" date="2019" name="Int. J. Syst. Evol. Microbiol.">
        <title>The Global Catalogue of Microorganisms (GCM) 10K type strain sequencing project: providing services to taxonomists for standard genome sequencing and annotation.</title>
        <authorList>
            <consortium name="The Broad Institute Genomics Platform"/>
            <consortium name="The Broad Institute Genome Sequencing Center for Infectious Disease"/>
            <person name="Wu L."/>
            <person name="Ma J."/>
        </authorList>
    </citation>
    <scope>NUCLEOTIDE SEQUENCE [LARGE SCALE GENOMIC DNA]</scope>
    <source>
        <strain evidence="2">CGMCC 1.15111</strain>
    </source>
</reference>
<sequence>MLSSRLTFGETKKRLNMMVKTTHKTTQRLKQSLGLIAIATTVLAFGNQKVTAKELGSNLDLSQNQPYENSSLVDQKAVPINQLSTDTKVRFIQSDGETISKRLGDLEEEERIRFIDPLSKGELFIEIAKTDQLSNSDWNLLLDKEKYGIWLNGDRVDNLELLNYEPSDIYRFSMRKMTTYTSNLGNFEYQFFALTKEYVDKKYKIDNDRGFWLNYNTYRRVAENIELVTQKKDTVPGGVRSIHLKPNILVRFLNKDGNTVEKIFRDLSQSELERFRQNEARPAYYSPRPAKMDIPENFANIFANENEYGIWLDGRRIKNSELKNYSASEIYSYRKSKLLANAKNYGVHTFQLNMYTTKYYEGKPDGHWINLLNLREIEEEAKNTP</sequence>
<comment type="caution">
    <text evidence="1">The sequence shown here is derived from an EMBL/GenBank/DDBJ whole genome shotgun (WGS) entry which is preliminary data.</text>
</comment>
<evidence type="ECO:0000313" key="1">
    <source>
        <dbReference type="EMBL" id="GHE70325.1"/>
    </source>
</evidence>
<dbReference type="EMBL" id="BNAG01000004">
    <property type="protein sequence ID" value="GHE70325.1"/>
    <property type="molecule type" value="Genomic_DNA"/>
</dbReference>